<dbReference type="GO" id="GO:0005634">
    <property type="term" value="C:nucleus"/>
    <property type="evidence" value="ECO:0007669"/>
    <property type="project" value="UniProtKB-SubCell"/>
</dbReference>
<evidence type="ECO:0000256" key="5">
    <source>
        <dbReference type="ARBA" id="ARBA00022723"/>
    </source>
</evidence>
<evidence type="ECO:0000256" key="3">
    <source>
        <dbReference type="ARBA" id="ARBA00006958"/>
    </source>
</evidence>
<reference evidence="10 11" key="1">
    <citation type="journal article" date="2018" name="Evol. Lett.">
        <title>Horizontal gene cluster transfer increased hallucinogenic mushroom diversity.</title>
        <authorList>
            <person name="Reynolds H.T."/>
            <person name="Vijayakumar V."/>
            <person name="Gluck-Thaler E."/>
            <person name="Korotkin H.B."/>
            <person name="Matheny P.B."/>
            <person name="Slot J.C."/>
        </authorList>
    </citation>
    <scope>NUCLEOTIDE SEQUENCE [LARGE SCALE GENOMIC DNA]</scope>
    <source>
        <strain evidence="10 11">2631</strain>
    </source>
</reference>
<dbReference type="GO" id="GO:0004518">
    <property type="term" value="F:nuclease activity"/>
    <property type="evidence" value="ECO:0007669"/>
    <property type="project" value="UniProtKB-KW"/>
</dbReference>
<evidence type="ECO:0000256" key="1">
    <source>
        <dbReference type="ARBA" id="ARBA00001968"/>
    </source>
</evidence>
<keyword evidence="6" id="KW-0378">Hydrolase</keyword>
<dbReference type="OrthoDB" id="2641813at2759"/>
<dbReference type="Pfam" id="PF13359">
    <property type="entry name" value="DDE_Tnp_4"/>
    <property type="match status" value="1"/>
</dbReference>
<dbReference type="InterPro" id="IPR027806">
    <property type="entry name" value="HARBI1_dom"/>
</dbReference>
<comment type="cofactor">
    <cofactor evidence="1">
        <name>a divalent metal cation</name>
        <dbReference type="ChEBI" id="CHEBI:60240"/>
    </cofactor>
</comment>
<dbReference type="Proteomes" id="UP000283269">
    <property type="component" value="Unassembled WGS sequence"/>
</dbReference>
<feature type="region of interest" description="Disordered" evidence="8">
    <location>
        <begin position="264"/>
        <end position="308"/>
    </location>
</feature>
<comment type="subcellular location">
    <subcellularLocation>
        <location evidence="2">Nucleus</location>
    </subcellularLocation>
</comment>
<feature type="compositionally biased region" description="Basic and acidic residues" evidence="8">
    <location>
        <begin position="276"/>
        <end position="290"/>
    </location>
</feature>
<evidence type="ECO:0000313" key="10">
    <source>
        <dbReference type="EMBL" id="PPQ83037.1"/>
    </source>
</evidence>
<keyword evidence="11" id="KW-1185">Reference proteome</keyword>
<dbReference type="InParanoid" id="A0A409WX18"/>
<comment type="similarity">
    <text evidence="3">Belongs to the HARBI1 family.</text>
</comment>
<keyword evidence="5" id="KW-0479">Metal-binding</keyword>
<accession>A0A409WX18</accession>
<evidence type="ECO:0000313" key="11">
    <source>
        <dbReference type="Proteomes" id="UP000283269"/>
    </source>
</evidence>
<keyword evidence="4" id="KW-0540">Nuclease</keyword>
<evidence type="ECO:0000256" key="7">
    <source>
        <dbReference type="ARBA" id="ARBA00023242"/>
    </source>
</evidence>
<keyword evidence="7" id="KW-0539">Nucleus</keyword>
<dbReference type="AlphaFoldDB" id="A0A409WX18"/>
<dbReference type="GO" id="GO:0046872">
    <property type="term" value="F:metal ion binding"/>
    <property type="evidence" value="ECO:0007669"/>
    <property type="project" value="UniProtKB-KW"/>
</dbReference>
<gene>
    <name evidence="10" type="ORF">CVT25_005279</name>
</gene>
<dbReference type="PANTHER" id="PTHR22930">
    <property type="match status" value="1"/>
</dbReference>
<organism evidence="10 11">
    <name type="scientific">Psilocybe cyanescens</name>
    <dbReference type="NCBI Taxonomy" id="93625"/>
    <lineage>
        <taxon>Eukaryota</taxon>
        <taxon>Fungi</taxon>
        <taxon>Dikarya</taxon>
        <taxon>Basidiomycota</taxon>
        <taxon>Agaricomycotina</taxon>
        <taxon>Agaricomycetes</taxon>
        <taxon>Agaricomycetidae</taxon>
        <taxon>Agaricales</taxon>
        <taxon>Agaricineae</taxon>
        <taxon>Strophariaceae</taxon>
        <taxon>Psilocybe</taxon>
    </lineage>
</organism>
<evidence type="ECO:0000256" key="8">
    <source>
        <dbReference type="SAM" id="MobiDB-lite"/>
    </source>
</evidence>
<evidence type="ECO:0000256" key="4">
    <source>
        <dbReference type="ARBA" id="ARBA00022722"/>
    </source>
</evidence>
<name>A0A409WX18_PSICY</name>
<protein>
    <recommendedName>
        <fullName evidence="9">DDE Tnp4 domain-containing protein</fullName>
    </recommendedName>
</protein>
<dbReference type="STRING" id="93625.A0A409WX18"/>
<proteinExistence type="inferred from homology"/>
<dbReference type="EMBL" id="NHYD01003058">
    <property type="protein sequence ID" value="PPQ83037.1"/>
    <property type="molecule type" value="Genomic_DNA"/>
</dbReference>
<feature type="domain" description="DDE Tnp4" evidence="9">
    <location>
        <begin position="86"/>
        <end position="242"/>
    </location>
</feature>
<sequence length="308" mass="34691">MPVEEQLAIALYRFGHFGNSASVESVAQWAGCSAGTVVNSTRRVMQAFLSMHDDVIHYPSPADKEAAKEWVEAASCAAWRDGYLFVDGTLVPLADKPGYHGEAYFDRKSNYSLNVQLITLPNLRIVDYVIGHCGSAHDSTAFMESHTFKDRQNLIGRGEWIWADSAYPIEAWCVTPYKKPASNVPENKTFNFWVSHVRIKSEHAVGYLKGCFQSLKGLRQQIKNETDHLRAVEWIRTCIIIHTLIHGIEHHNEDMDPEEDIIAEGLSSGSSSSGSDDDRVPADIRRETAGQRKHRKVKENLFQSQLFN</sequence>
<comment type="caution">
    <text evidence="10">The sequence shown here is derived from an EMBL/GenBank/DDBJ whole genome shotgun (WGS) entry which is preliminary data.</text>
</comment>
<dbReference type="PANTHER" id="PTHR22930:SF85">
    <property type="entry name" value="GH03217P-RELATED"/>
    <property type="match status" value="1"/>
</dbReference>
<evidence type="ECO:0000256" key="6">
    <source>
        <dbReference type="ARBA" id="ARBA00022801"/>
    </source>
</evidence>
<dbReference type="GO" id="GO:0016787">
    <property type="term" value="F:hydrolase activity"/>
    <property type="evidence" value="ECO:0007669"/>
    <property type="project" value="UniProtKB-KW"/>
</dbReference>
<dbReference type="InterPro" id="IPR045249">
    <property type="entry name" value="HARBI1-like"/>
</dbReference>
<evidence type="ECO:0000259" key="9">
    <source>
        <dbReference type="Pfam" id="PF13359"/>
    </source>
</evidence>
<evidence type="ECO:0000256" key="2">
    <source>
        <dbReference type="ARBA" id="ARBA00004123"/>
    </source>
</evidence>